<proteinExistence type="predicted"/>
<feature type="non-terminal residue" evidence="1">
    <location>
        <position position="64"/>
    </location>
</feature>
<sequence>SGNKLLPHSQTPAFFIDKREGRKQTHIHTQSQVRSFTCLQLFLLATEVVTSLASGLPAFEHLNA</sequence>
<reference evidence="1" key="1">
    <citation type="submission" date="2016-05" db="EMBL/GenBank/DDBJ databases">
        <authorList>
            <person name="Lavstsen T."/>
            <person name="Jespersen J.S."/>
        </authorList>
    </citation>
    <scope>NUCLEOTIDE SEQUENCE</scope>
    <source>
        <tissue evidence="1">Brain</tissue>
    </source>
</reference>
<gene>
    <name evidence="1" type="primary">C2</name>
</gene>
<dbReference type="AlphaFoldDB" id="A0A1A8RXG7"/>
<feature type="non-terminal residue" evidence="1">
    <location>
        <position position="1"/>
    </location>
</feature>
<organism evidence="1">
    <name type="scientific">Nothobranchius rachovii</name>
    <name type="common">bluefin notho</name>
    <dbReference type="NCBI Taxonomy" id="451742"/>
    <lineage>
        <taxon>Eukaryota</taxon>
        <taxon>Metazoa</taxon>
        <taxon>Chordata</taxon>
        <taxon>Craniata</taxon>
        <taxon>Vertebrata</taxon>
        <taxon>Euteleostomi</taxon>
        <taxon>Actinopterygii</taxon>
        <taxon>Neopterygii</taxon>
        <taxon>Teleostei</taxon>
        <taxon>Neoteleostei</taxon>
        <taxon>Acanthomorphata</taxon>
        <taxon>Ovalentaria</taxon>
        <taxon>Atherinomorphae</taxon>
        <taxon>Cyprinodontiformes</taxon>
        <taxon>Nothobranchiidae</taxon>
        <taxon>Nothobranchius</taxon>
    </lineage>
</organism>
<reference evidence="1" key="2">
    <citation type="submission" date="2016-06" db="EMBL/GenBank/DDBJ databases">
        <title>The genome of a short-lived fish provides insights into sex chromosome evolution and the genetic control of aging.</title>
        <authorList>
            <person name="Reichwald K."/>
            <person name="Felder M."/>
            <person name="Petzold A."/>
            <person name="Koch P."/>
            <person name="Groth M."/>
            <person name="Platzer M."/>
        </authorList>
    </citation>
    <scope>NUCLEOTIDE SEQUENCE</scope>
    <source>
        <tissue evidence="1">Brain</tissue>
    </source>
</reference>
<accession>A0A1A8RXG7</accession>
<name>A0A1A8RXG7_9TELE</name>
<protein>
    <submittedName>
        <fullName evidence="1">Complement component 2</fullName>
    </submittedName>
</protein>
<evidence type="ECO:0000313" key="1">
    <source>
        <dbReference type="EMBL" id="SBS10004.1"/>
    </source>
</evidence>
<dbReference type="EMBL" id="HAEH01019940">
    <property type="protein sequence ID" value="SBS10004.1"/>
    <property type="molecule type" value="Transcribed_RNA"/>
</dbReference>